<dbReference type="GO" id="GO:0050808">
    <property type="term" value="P:synapse organization"/>
    <property type="evidence" value="ECO:0007669"/>
    <property type="project" value="TreeGrafter"/>
</dbReference>
<evidence type="ECO:0000313" key="3">
    <source>
        <dbReference type="Proteomes" id="UP001165740"/>
    </source>
</evidence>
<reference evidence="4 5" key="1">
    <citation type="submission" date="2025-04" db="UniProtKB">
        <authorList>
            <consortium name="RefSeq"/>
        </authorList>
    </citation>
    <scope>IDENTIFICATION</scope>
</reference>
<keyword evidence="1" id="KW-1133">Transmembrane helix</keyword>
<dbReference type="InterPro" id="IPR003599">
    <property type="entry name" value="Ig_sub"/>
</dbReference>
<feature type="domain" description="Ig-like" evidence="2">
    <location>
        <begin position="93"/>
        <end position="190"/>
    </location>
</feature>
<dbReference type="OrthoDB" id="6365338at2759"/>
<gene>
    <name evidence="4 5 6 7" type="primary">LOC129923933</name>
</gene>
<keyword evidence="1" id="KW-0812">Transmembrane</keyword>
<proteinExistence type="predicted"/>
<evidence type="ECO:0000313" key="4">
    <source>
        <dbReference type="RefSeq" id="XP_055873098.1"/>
    </source>
</evidence>
<dbReference type="Pfam" id="PF13927">
    <property type="entry name" value="Ig_3"/>
    <property type="match status" value="1"/>
</dbReference>
<dbReference type="InterPro" id="IPR007110">
    <property type="entry name" value="Ig-like_dom"/>
</dbReference>
<dbReference type="InterPro" id="IPR036179">
    <property type="entry name" value="Ig-like_dom_sf"/>
</dbReference>
<dbReference type="PANTHER" id="PTHR23279:SF36">
    <property type="entry name" value="DEFECTIVE PROBOSCIS EXTENSION RESPONSE 9, ISOFORM A"/>
    <property type="match status" value="1"/>
</dbReference>
<dbReference type="PANTHER" id="PTHR23279">
    <property type="entry name" value="DEFECTIVE PROBOSCIS EXTENSION RESPONSE DPR -RELATED"/>
    <property type="match status" value="1"/>
</dbReference>
<dbReference type="GeneID" id="129923933"/>
<dbReference type="InterPro" id="IPR013783">
    <property type="entry name" value="Ig-like_fold"/>
</dbReference>
<name>A0A9W2ZDU1_BIOGL</name>
<dbReference type="RefSeq" id="XP_055873118.1">
    <property type="nucleotide sequence ID" value="XM_056017143.1"/>
</dbReference>
<evidence type="ECO:0000256" key="1">
    <source>
        <dbReference type="SAM" id="Phobius"/>
    </source>
</evidence>
<dbReference type="Pfam" id="PF07679">
    <property type="entry name" value="I-set"/>
    <property type="match status" value="1"/>
</dbReference>
<keyword evidence="1" id="KW-0472">Membrane</keyword>
<accession>A0A9W2ZDU1</accession>
<feature type="transmembrane region" description="Helical" evidence="1">
    <location>
        <begin position="37"/>
        <end position="58"/>
    </location>
</feature>
<organism evidence="3 7">
    <name type="scientific">Biomphalaria glabrata</name>
    <name type="common">Bloodfluke planorb</name>
    <name type="synonym">Freshwater snail</name>
    <dbReference type="NCBI Taxonomy" id="6526"/>
    <lineage>
        <taxon>Eukaryota</taxon>
        <taxon>Metazoa</taxon>
        <taxon>Spiralia</taxon>
        <taxon>Lophotrochozoa</taxon>
        <taxon>Mollusca</taxon>
        <taxon>Gastropoda</taxon>
        <taxon>Heterobranchia</taxon>
        <taxon>Euthyneura</taxon>
        <taxon>Panpulmonata</taxon>
        <taxon>Hygrophila</taxon>
        <taxon>Lymnaeoidea</taxon>
        <taxon>Planorbidae</taxon>
        <taxon>Biomphalaria</taxon>
    </lineage>
</organism>
<sequence length="366" mass="40636">MSCHIQCGDLLVLGGDCLCARGVVGAFIMEYTSPGGIAVAKFLAAVTSLVILGVAVLVPPTKGQHHDVRHGRHYNRHRIHDLDYEDSTVVMPPQFLNVKHNVTVIEGDMATLPCAVRNLGTKQIAWRKVGDNHILTVGSFTWVRENNIQVDNKFEDGQVSRWNLLIKAVKKEDEGTYQCQITDKTPLRIHIYLTVKPRPPVNKSGRKFVAPRLTEPQLPSSVFNLTGTEFVDRNDPILLECKATGATLAPEKVDWFKDGLKLDTNNRDHPRIQLEEYTSLQEERTLISKLRIEHADINDSGLYICRISVSEVASIKVTVLVADTTNVKRGTGAHEEEAGLNGHSAATQHTSVVLTLSFFCLLHILL</sequence>
<dbReference type="Proteomes" id="UP001165740">
    <property type="component" value="Chromosome 1"/>
</dbReference>
<evidence type="ECO:0000313" key="7">
    <source>
        <dbReference type="RefSeq" id="XP_055873118.1"/>
    </source>
</evidence>
<dbReference type="InterPro" id="IPR003598">
    <property type="entry name" value="Ig_sub2"/>
</dbReference>
<dbReference type="AlphaFoldDB" id="A0A9W2ZDU1"/>
<dbReference type="PROSITE" id="PS50835">
    <property type="entry name" value="IG_LIKE"/>
    <property type="match status" value="2"/>
</dbReference>
<dbReference type="CDD" id="cd00096">
    <property type="entry name" value="Ig"/>
    <property type="match status" value="1"/>
</dbReference>
<dbReference type="RefSeq" id="XP_055873098.1">
    <property type="nucleotide sequence ID" value="XM_056017123.1"/>
</dbReference>
<dbReference type="Gene3D" id="2.60.40.10">
    <property type="entry name" value="Immunoglobulins"/>
    <property type="match status" value="2"/>
</dbReference>
<dbReference type="RefSeq" id="XP_055873104.1">
    <property type="nucleotide sequence ID" value="XM_056017129.1"/>
</dbReference>
<dbReference type="InterPro" id="IPR037448">
    <property type="entry name" value="Zig-8"/>
</dbReference>
<protein>
    <submittedName>
        <fullName evidence="4 5">Zwei Ig domain protein zig-8-like isoform X1</fullName>
    </submittedName>
</protein>
<dbReference type="SMART" id="SM00408">
    <property type="entry name" value="IGc2"/>
    <property type="match status" value="2"/>
</dbReference>
<keyword evidence="3" id="KW-1185">Reference proteome</keyword>
<dbReference type="SMART" id="SM00409">
    <property type="entry name" value="IG"/>
    <property type="match status" value="2"/>
</dbReference>
<dbReference type="RefSeq" id="XP_055873114.1">
    <property type="nucleotide sequence ID" value="XM_056017139.1"/>
</dbReference>
<dbReference type="SUPFAM" id="SSF48726">
    <property type="entry name" value="Immunoglobulin"/>
    <property type="match status" value="2"/>
</dbReference>
<feature type="domain" description="Ig-like" evidence="2">
    <location>
        <begin position="211"/>
        <end position="318"/>
    </location>
</feature>
<evidence type="ECO:0000313" key="6">
    <source>
        <dbReference type="RefSeq" id="XP_055873114.1"/>
    </source>
</evidence>
<evidence type="ECO:0000259" key="2">
    <source>
        <dbReference type="PROSITE" id="PS50835"/>
    </source>
</evidence>
<dbReference type="GO" id="GO:0032589">
    <property type="term" value="C:neuron projection membrane"/>
    <property type="evidence" value="ECO:0007669"/>
    <property type="project" value="TreeGrafter"/>
</dbReference>
<dbReference type="InterPro" id="IPR013098">
    <property type="entry name" value="Ig_I-set"/>
</dbReference>
<evidence type="ECO:0000313" key="5">
    <source>
        <dbReference type="RefSeq" id="XP_055873104.1"/>
    </source>
</evidence>